<dbReference type="Pfam" id="PF09850">
    <property type="entry name" value="DotU"/>
    <property type="match status" value="1"/>
</dbReference>
<protein>
    <submittedName>
        <fullName evidence="3">DotU family type IV/VI secretion system protein</fullName>
    </submittedName>
</protein>
<dbReference type="Proteomes" id="UP000322079">
    <property type="component" value="Chromosome"/>
</dbReference>
<dbReference type="InterPro" id="IPR038522">
    <property type="entry name" value="T4/T6SS_DotU_sf"/>
</dbReference>
<sequence>MIEAGAYAMPLSEAFGDAYAEWLRVFDELRLGGQGAEAMAEQAAESASMLTRRLSRNAGVRVGAAGQAQIDLMQYLFVSLVDEKLLFGEWPGQTLWQALPLEQRLFGTRTAGEKAPDAMEKILRERDPASRDLANVCLQCLVLGFYGRLRGPGGLEQHEDWRRELFAFVHQREADSRALGSTLERSSASPPLRQEVRRMLPDGFRLMLGVAALALAVLLVGHVFWLDIERRVGPLLYQGDNGGEWRK</sequence>
<name>A0A5C1DJ14_9NEIS</name>
<dbReference type="EMBL" id="CP043473">
    <property type="protein sequence ID" value="QEL55949.1"/>
    <property type="molecule type" value="Genomic_DNA"/>
</dbReference>
<dbReference type="PANTHER" id="PTHR38033">
    <property type="entry name" value="MEMBRANE PROTEIN-RELATED"/>
    <property type="match status" value="1"/>
</dbReference>
<accession>A0A5C1DJ14</accession>
<evidence type="ECO:0000256" key="1">
    <source>
        <dbReference type="SAM" id="Phobius"/>
    </source>
</evidence>
<reference evidence="3 4" key="1">
    <citation type="submission" date="2019-08" db="EMBL/GenBank/DDBJ databases">
        <title>Chromobacterium paludis, a novel bacterium isolated from a Maryland marsh pond.</title>
        <authorList>
            <person name="Blackburn M.B."/>
            <person name="Gundersen-Rindal D.E."/>
        </authorList>
    </citation>
    <scope>NUCLEOTIDE SEQUENCE [LARGE SCALE GENOMIC DNA]</scope>
    <source>
        <strain evidence="4">IIBBL 257-1</strain>
    </source>
</reference>
<feature type="transmembrane region" description="Helical" evidence="1">
    <location>
        <begin position="206"/>
        <end position="226"/>
    </location>
</feature>
<feature type="domain" description="Type IV / VI secretion system DotU" evidence="2">
    <location>
        <begin position="63"/>
        <end position="221"/>
    </location>
</feature>
<dbReference type="PANTHER" id="PTHR38033:SF1">
    <property type="entry name" value="DOTU FAMILY TYPE IV_VI SECRETION SYSTEM PROTEIN"/>
    <property type="match status" value="1"/>
</dbReference>
<dbReference type="InterPro" id="IPR017732">
    <property type="entry name" value="T4/T6SS_DotU"/>
</dbReference>
<gene>
    <name evidence="3" type="ORF">FYK34_10470</name>
</gene>
<keyword evidence="1" id="KW-0472">Membrane</keyword>
<dbReference type="AlphaFoldDB" id="A0A5C1DJ14"/>
<dbReference type="RefSeq" id="WP_149296304.1">
    <property type="nucleotide sequence ID" value="NZ_CP043473.1"/>
</dbReference>
<keyword evidence="4" id="KW-1185">Reference proteome</keyword>
<keyword evidence="1" id="KW-0812">Transmembrane</keyword>
<keyword evidence="1" id="KW-1133">Transmembrane helix</keyword>
<evidence type="ECO:0000259" key="2">
    <source>
        <dbReference type="Pfam" id="PF09850"/>
    </source>
</evidence>
<organism evidence="3 4">
    <name type="scientific">Chromobacterium paludis</name>
    <dbReference type="NCBI Taxonomy" id="2605945"/>
    <lineage>
        <taxon>Bacteria</taxon>
        <taxon>Pseudomonadati</taxon>
        <taxon>Pseudomonadota</taxon>
        <taxon>Betaproteobacteria</taxon>
        <taxon>Neisseriales</taxon>
        <taxon>Chromobacteriaceae</taxon>
        <taxon>Chromobacterium</taxon>
    </lineage>
</organism>
<dbReference type="KEGG" id="chrm:FYK34_10470"/>
<dbReference type="NCBIfam" id="TIGR03349">
    <property type="entry name" value="IV_VI_DotU"/>
    <property type="match status" value="1"/>
</dbReference>
<dbReference type="Gene3D" id="1.25.40.590">
    <property type="entry name" value="Type IV / VI secretion system, DotU"/>
    <property type="match status" value="1"/>
</dbReference>
<evidence type="ECO:0000313" key="4">
    <source>
        <dbReference type="Proteomes" id="UP000322079"/>
    </source>
</evidence>
<proteinExistence type="predicted"/>
<evidence type="ECO:0000313" key="3">
    <source>
        <dbReference type="EMBL" id="QEL55949.1"/>
    </source>
</evidence>